<accession>W4I7F2</accession>
<gene>
    <name evidence="3" type="ORF">PFNF135_06258</name>
</gene>
<sequence length="107" mass="12588">LLHHPWFQGYFDPIQISPNVLNNMKSYMKHSNIRNIIINIMAHELSVINNHIKYINELFYKLDTNHNGSLSHREIYTVLASVGIKKWDINRILQALDINDRGNITYT</sequence>
<dbReference type="AlphaFoldDB" id="W4I7F2"/>
<dbReference type="InterPro" id="IPR018247">
    <property type="entry name" value="EF_Hand_1_Ca_BS"/>
</dbReference>
<dbReference type="PROSITE" id="PS00018">
    <property type="entry name" value="EF_HAND_1"/>
    <property type="match status" value="1"/>
</dbReference>
<evidence type="ECO:0000259" key="2">
    <source>
        <dbReference type="PROSITE" id="PS50222"/>
    </source>
</evidence>
<feature type="non-terminal residue" evidence="3">
    <location>
        <position position="107"/>
    </location>
</feature>
<evidence type="ECO:0000256" key="1">
    <source>
        <dbReference type="ARBA" id="ARBA00022837"/>
    </source>
</evidence>
<dbReference type="InterPro" id="IPR011992">
    <property type="entry name" value="EF-hand-dom_pair"/>
</dbReference>
<dbReference type="InterPro" id="IPR002048">
    <property type="entry name" value="EF_hand_dom"/>
</dbReference>
<evidence type="ECO:0000313" key="4">
    <source>
        <dbReference type="Proteomes" id="UP000019114"/>
    </source>
</evidence>
<feature type="non-terminal residue" evidence="3">
    <location>
        <position position="1"/>
    </location>
</feature>
<proteinExistence type="predicted"/>
<keyword evidence="1" id="KW-0106">Calcium</keyword>
<dbReference type="Gene3D" id="1.10.238.10">
    <property type="entry name" value="EF-hand"/>
    <property type="match status" value="1"/>
</dbReference>
<dbReference type="Proteomes" id="UP000019114">
    <property type="component" value="Unassembled WGS sequence"/>
</dbReference>
<dbReference type="SUPFAM" id="SSF47473">
    <property type="entry name" value="EF-hand"/>
    <property type="match status" value="1"/>
</dbReference>
<reference evidence="3 4" key="2">
    <citation type="submission" date="2013-02" db="EMBL/GenBank/DDBJ databases">
        <title>The Genome Sequence of Plasmodium falciparum NF135/5.C10.</title>
        <authorList>
            <consortium name="The Broad Institute Genome Sequencing Platform"/>
            <consortium name="The Broad Institute Genome Sequencing Center for Infectious Disease"/>
            <person name="Neafsey D."/>
            <person name="Cheeseman I."/>
            <person name="Volkman S."/>
            <person name="Adams J."/>
            <person name="Walker B."/>
            <person name="Young S.K."/>
            <person name="Zeng Q."/>
            <person name="Gargeya S."/>
            <person name="Fitzgerald M."/>
            <person name="Haas B."/>
            <person name="Abouelleil A."/>
            <person name="Alvarado L."/>
            <person name="Arachchi H.M."/>
            <person name="Berlin A.M."/>
            <person name="Chapman S.B."/>
            <person name="Dewar J."/>
            <person name="Goldberg J."/>
            <person name="Griggs A."/>
            <person name="Gujja S."/>
            <person name="Hansen M."/>
            <person name="Howarth C."/>
            <person name="Imamovic A."/>
            <person name="Larimer J."/>
            <person name="McCowan C."/>
            <person name="Murphy C."/>
            <person name="Neiman D."/>
            <person name="Pearson M."/>
            <person name="Priest M."/>
            <person name="Roberts A."/>
            <person name="Saif S."/>
            <person name="Shea T."/>
            <person name="Sisk P."/>
            <person name="Sykes S."/>
            <person name="Wortman J."/>
            <person name="Nusbaum C."/>
            <person name="Birren B."/>
        </authorList>
    </citation>
    <scope>NUCLEOTIDE SEQUENCE [LARGE SCALE GENOMIC DNA]</scope>
    <source>
        <strain evidence="3 4">NF135/5.C10</strain>
    </source>
</reference>
<dbReference type="GO" id="GO:0005509">
    <property type="term" value="F:calcium ion binding"/>
    <property type="evidence" value="ECO:0007669"/>
    <property type="project" value="InterPro"/>
</dbReference>
<evidence type="ECO:0000313" key="3">
    <source>
        <dbReference type="EMBL" id="ETW39362.1"/>
    </source>
</evidence>
<dbReference type="PROSITE" id="PS50222">
    <property type="entry name" value="EF_HAND_2"/>
    <property type="match status" value="1"/>
</dbReference>
<protein>
    <recommendedName>
        <fullName evidence="2">EF-hand domain-containing protein</fullName>
    </recommendedName>
</protein>
<dbReference type="EMBL" id="KI926196">
    <property type="protein sequence ID" value="ETW39362.1"/>
    <property type="molecule type" value="Genomic_DNA"/>
</dbReference>
<name>W4I7F2_PLAFA</name>
<feature type="domain" description="EF-hand" evidence="2">
    <location>
        <begin position="50"/>
        <end position="85"/>
    </location>
</feature>
<reference evidence="3 4" key="1">
    <citation type="submission" date="2013-02" db="EMBL/GenBank/DDBJ databases">
        <title>The Genome Annotation of Plasmodium falciparum NF135/5.C10.</title>
        <authorList>
            <consortium name="The Broad Institute Genome Sequencing Platform"/>
            <consortium name="The Broad Institute Genome Sequencing Center for Infectious Disease"/>
            <person name="Neafsey D."/>
            <person name="Hoffman S."/>
            <person name="Volkman S."/>
            <person name="Rosenthal P."/>
            <person name="Walker B."/>
            <person name="Young S.K."/>
            <person name="Zeng Q."/>
            <person name="Gargeya S."/>
            <person name="Fitzgerald M."/>
            <person name="Haas B."/>
            <person name="Abouelleil A."/>
            <person name="Allen A.W."/>
            <person name="Alvarado L."/>
            <person name="Arachchi H.M."/>
            <person name="Berlin A.M."/>
            <person name="Chapman S.B."/>
            <person name="Gainer-Dewar J."/>
            <person name="Goldberg J."/>
            <person name="Griggs A."/>
            <person name="Gujja S."/>
            <person name="Hansen M."/>
            <person name="Howarth C."/>
            <person name="Imamovic A."/>
            <person name="Ireland A."/>
            <person name="Larimer J."/>
            <person name="McCowan C."/>
            <person name="Murphy C."/>
            <person name="Pearson M."/>
            <person name="Poon T.W."/>
            <person name="Priest M."/>
            <person name="Roberts A."/>
            <person name="Saif S."/>
            <person name="Shea T."/>
            <person name="Sisk P."/>
            <person name="Sykes S."/>
            <person name="Wortman J."/>
            <person name="Nusbaum C."/>
            <person name="Birren B."/>
        </authorList>
    </citation>
    <scope>NUCLEOTIDE SEQUENCE [LARGE SCALE GENOMIC DNA]</scope>
    <source>
        <strain evidence="3 4">NF135/5.C10</strain>
    </source>
</reference>
<organism evidence="3 4">
    <name type="scientific">Plasmodium falciparum NF135/5.C10</name>
    <dbReference type="NCBI Taxonomy" id="1036726"/>
    <lineage>
        <taxon>Eukaryota</taxon>
        <taxon>Sar</taxon>
        <taxon>Alveolata</taxon>
        <taxon>Apicomplexa</taxon>
        <taxon>Aconoidasida</taxon>
        <taxon>Haemosporida</taxon>
        <taxon>Plasmodiidae</taxon>
        <taxon>Plasmodium</taxon>
        <taxon>Plasmodium (Laverania)</taxon>
    </lineage>
</organism>